<feature type="transmembrane region" description="Helical" evidence="1">
    <location>
        <begin position="12"/>
        <end position="30"/>
    </location>
</feature>
<keyword evidence="3" id="KW-1185">Reference proteome</keyword>
<name>A0A8H4QRR8_9AGAR</name>
<reference evidence="2 3" key="1">
    <citation type="submission" date="2019-12" db="EMBL/GenBank/DDBJ databases">
        <authorList>
            <person name="Floudas D."/>
            <person name="Bentzer J."/>
            <person name="Ahren D."/>
            <person name="Johansson T."/>
            <person name="Persson P."/>
            <person name="Tunlid A."/>
        </authorList>
    </citation>
    <scope>NUCLEOTIDE SEQUENCE [LARGE SCALE GENOMIC DNA]</scope>
    <source>
        <strain evidence="2 3">CBS 102.39</strain>
    </source>
</reference>
<feature type="transmembrane region" description="Helical" evidence="1">
    <location>
        <begin position="390"/>
        <end position="408"/>
    </location>
</feature>
<sequence>MPLALSQRTLDDIIWTCSITILACTWVSVHPNMPGINDNKLMVWLRRLELMIWAILAPEMIIFWSLRQWLGARRLAKKYEEFIDYQGSKWSMTHGFFIQMGGLVMAGKSRTEILCPEKLEILTREGAIRFPNIDQEDIQDKSKGDGFSKGMAILQTFWFMAQCLTRKIEGLPITQLEIFTAAFTALNGVMYFLWWDKPLDVRRPMYVEVVDTKTAYFSKLPSIATCLSGNNLYTSRYEERRVNDEFENEVSKETDGELALNGSKHPILSHLSFIFDRLGQMRSFSTTPPSVLSSKEVRMPTFYACAGDATDVVLCHFIVSMIAMAFGAIHCLAWSFQFSSFTEKMLWRICSVIILIIPLVFAIIISLALIQARTGMRVFSARISKMANLVLPPLYLVARLVLLVEAFLELRHLPSKAFSAVDWTSYIPHL</sequence>
<evidence type="ECO:0000313" key="2">
    <source>
        <dbReference type="EMBL" id="KAF4616021.1"/>
    </source>
</evidence>
<protein>
    <submittedName>
        <fullName evidence="2">Uncharacterized protein</fullName>
    </submittedName>
</protein>
<dbReference type="PANTHER" id="PTHR35043">
    <property type="entry name" value="TRANSCRIPTION FACTOR DOMAIN-CONTAINING PROTEIN"/>
    <property type="match status" value="1"/>
</dbReference>
<feature type="transmembrane region" description="Helical" evidence="1">
    <location>
        <begin position="50"/>
        <end position="70"/>
    </location>
</feature>
<evidence type="ECO:0000256" key="1">
    <source>
        <dbReference type="SAM" id="Phobius"/>
    </source>
</evidence>
<feature type="transmembrane region" description="Helical" evidence="1">
    <location>
        <begin position="346"/>
        <end position="370"/>
    </location>
</feature>
<proteinExistence type="predicted"/>
<dbReference type="EMBL" id="JAACJL010000032">
    <property type="protein sequence ID" value="KAF4616021.1"/>
    <property type="molecule type" value="Genomic_DNA"/>
</dbReference>
<comment type="caution">
    <text evidence="2">The sequence shown here is derived from an EMBL/GenBank/DDBJ whole genome shotgun (WGS) entry which is preliminary data.</text>
</comment>
<keyword evidence="1" id="KW-1133">Transmembrane helix</keyword>
<feature type="transmembrane region" description="Helical" evidence="1">
    <location>
        <begin position="317"/>
        <end position="334"/>
    </location>
</feature>
<evidence type="ECO:0000313" key="3">
    <source>
        <dbReference type="Proteomes" id="UP000521872"/>
    </source>
</evidence>
<organism evidence="2 3">
    <name type="scientific">Agrocybe pediades</name>
    <dbReference type="NCBI Taxonomy" id="84607"/>
    <lineage>
        <taxon>Eukaryota</taxon>
        <taxon>Fungi</taxon>
        <taxon>Dikarya</taxon>
        <taxon>Basidiomycota</taxon>
        <taxon>Agaricomycotina</taxon>
        <taxon>Agaricomycetes</taxon>
        <taxon>Agaricomycetidae</taxon>
        <taxon>Agaricales</taxon>
        <taxon>Agaricineae</taxon>
        <taxon>Strophariaceae</taxon>
        <taxon>Agrocybe</taxon>
    </lineage>
</organism>
<dbReference type="PANTHER" id="PTHR35043:SF7">
    <property type="entry name" value="TRANSCRIPTION FACTOR DOMAIN-CONTAINING PROTEIN"/>
    <property type="match status" value="1"/>
</dbReference>
<dbReference type="AlphaFoldDB" id="A0A8H4QRR8"/>
<accession>A0A8H4QRR8</accession>
<keyword evidence="1" id="KW-0812">Transmembrane</keyword>
<dbReference type="Proteomes" id="UP000521872">
    <property type="component" value="Unassembled WGS sequence"/>
</dbReference>
<keyword evidence="1" id="KW-0472">Membrane</keyword>
<gene>
    <name evidence="2" type="ORF">D9613_011432</name>
</gene>